<dbReference type="Proteomes" id="UP001500235">
    <property type="component" value="Unassembled WGS sequence"/>
</dbReference>
<evidence type="ECO:0000256" key="1">
    <source>
        <dbReference type="ARBA" id="ARBA00022801"/>
    </source>
</evidence>
<comment type="caution">
    <text evidence="2">The sequence shown here is derived from an EMBL/GenBank/DDBJ whole genome shotgun (WGS) entry which is preliminary data.</text>
</comment>
<dbReference type="PANTHER" id="PTHR31377:SF0">
    <property type="entry name" value="AGMATINE DEIMINASE-RELATED"/>
    <property type="match status" value="1"/>
</dbReference>
<proteinExistence type="predicted"/>
<dbReference type="InterPro" id="IPR007466">
    <property type="entry name" value="Peptidyl-Arg-deiminase_porph"/>
</dbReference>
<accession>A0ABP7T2S9</accession>
<name>A0ABP7T2S9_9SPHN</name>
<keyword evidence="3" id="KW-1185">Reference proteome</keyword>
<sequence length="336" mass="35137">MDLAALVAIWPAMPHPPLPEWAPHAAMWLGFPSDPELWLEDLGPAQAEVTALARALHADGKGEEIVLVAADEAAAAEARRLAPFATVLTEAFGDIWLRDTGPIVLGSGASRSAQGFGFNGWGGKYDLPGDDSIGERLAASARLPFAKADWILEGGAVDGDGSGTFLTTEQCLLNPNRNPGLDRDAIEQRLARDLGASRVVWLGEGLANDHTDGHVDNLARFVGKGRVALPEPAEDDPNAAVFADAAERIAAAGLELVRLPSPGRVEVDGEVIPASYMNFLVGNAAVVVPLYGAANDDAAVEAVQALFPDRAVSGLRADHVLTGGGSFHCISQQIPA</sequence>
<dbReference type="PANTHER" id="PTHR31377">
    <property type="entry name" value="AGMATINE DEIMINASE-RELATED"/>
    <property type="match status" value="1"/>
</dbReference>
<evidence type="ECO:0000313" key="3">
    <source>
        <dbReference type="Proteomes" id="UP001500235"/>
    </source>
</evidence>
<protein>
    <submittedName>
        <fullName evidence="2">Agmatine deiminase family protein</fullName>
    </submittedName>
</protein>
<gene>
    <name evidence="2" type="ORF">GCM10022280_20720</name>
</gene>
<dbReference type="EMBL" id="BAABBQ010000001">
    <property type="protein sequence ID" value="GAA4020257.1"/>
    <property type="molecule type" value="Genomic_DNA"/>
</dbReference>
<dbReference type="SUPFAM" id="SSF55909">
    <property type="entry name" value="Pentein"/>
    <property type="match status" value="1"/>
</dbReference>
<keyword evidence="1" id="KW-0378">Hydrolase</keyword>
<dbReference type="Gene3D" id="3.75.10.10">
    <property type="entry name" value="L-arginine/glycine Amidinotransferase, Chain A"/>
    <property type="match status" value="1"/>
</dbReference>
<dbReference type="Pfam" id="PF04371">
    <property type="entry name" value="PAD_porph"/>
    <property type="match status" value="1"/>
</dbReference>
<reference evidence="3" key="1">
    <citation type="journal article" date="2019" name="Int. J. Syst. Evol. Microbiol.">
        <title>The Global Catalogue of Microorganisms (GCM) 10K type strain sequencing project: providing services to taxonomists for standard genome sequencing and annotation.</title>
        <authorList>
            <consortium name="The Broad Institute Genomics Platform"/>
            <consortium name="The Broad Institute Genome Sequencing Center for Infectious Disease"/>
            <person name="Wu L."/>
            <person name="Ma J."/>
        </authorList>
    </citation>
    <scope>NUCLEOTIDE SEQUENCE [LARGE SCALE GENOMIC DNA]</scope>
    <source>
        <strain evidence="3">JCM 17563</strain>
    </source>
</reference>
<evidence type="ECO:0000313" key="2">
    <source>
        <dbReference type="EMBL" id="GAA4020257.1"/>
    </source>
</evidence>
<organism evidence="2 3">
    <name type="scientific">Sphingomonas swuensis</name>
    <dbReference type="NCBI Taxonomy" id="977800"/>
    <lineage>
        <taxon>Bacteria</taxon>
        <taxon>Pseudomonadati</taxon>
        <taxon>Pseudomonadota</taxon>
        <taxon>Alphaproteobacteria</taxon>
        <taxon>Sphingomonadales</taxon>
        <taxon>Sphingomonadaceae</taxon>
        <taxon>Sphingomonas</taxon>
    </lineage>
</organism>